<dbReference type="AlphaFoldDB" id="A0A8I1W782"/>
<name>A0A8I1W782_PLESH</name>
<keyword evidence="4" id="KW-0862">Zinc</keyword>
<evidence type="ECO:0000256" key="1">
    <source>
        <dbReference type="ARBA" id="ARBA00001947"/>
    </source>
</evidence>
<evidence type="ECO:0000313" key="8">
    <source>
        <dbReference type="Proteomes" id="UP000664658"/>
    </source>
</evidence>
<comment type="caution">
    <text evidence="7">The sequence shown here is derived from an EMBL/GenBank/DDBJ whole genome shotgun (WGS) entry which is preliminary data.</text>
</comment>
<protein>
    <submittedName>
        <fullName evidence="7">Succinylglutamate desuccinylase/aspartoacylase family protein</fullName>
    </submittedName>
</protein>
<comment type="cofactor">
    <cofactor evidence="1">
        <name>Zn(2+)</name>
        <dbReference type="ChEBI" id="CHEBI:29105"/>
    </cofactor>
</comment>
<dbReference type="GO" id="GO:0046872">
    <property type="term" value="F:metal ion binding"/>
    <property type="evidence" value="ECO:0007669"/>
    <property type="project" value="UniProtKB-KW"/>
</dbReference>
<dbReference type="Gene3D" id="3.40.630.10">
    <property type="entry name" value="Zn peptidases"/>
    <property type="match status" value="1"/>
</dbReference>
<dbReference type="PIRSF" id="PIRSF039012">
    <property type="entry name" value="ASP"/>
    <property type="match status" value="1"/>
</dbReference>
<dbReference type="GO" id="GO:0016811">
    <property type="term" value="F:hydrolase activity, acting on carbon-nitrogen (but not peptide) bonds, in linear amides"/>
    <property type="evidence" value="ECO:0007669"/>
    <property type="project" value="InterPro"/>
</dbReference>
<organism evidence="7 8">
    <name type="scientific">Plesiomonas shigelloides</name>
    <name type="common">Aeromonas shigelloides</name>
    <dbReference type="NCBI Taxonomy" id="703"/>
    <lineage>
        <taxon>Bacteria</taxon>
        <taxon>Pseudomonadati</taxon>
        <taxon>Pseudomonadota</taxon>
        <taxon>Gammaproteobacteria</taxon>
        <taxon>Enterobacterales</taxon>
        <taxon>Enterobacteriaceae</taxon>
        <taxon>Plesiomonas</taxon>
    </lineage>
</organism>
<dbReference type="EMBL" id="JAFNAA010000010">
    <property type="protein sequence ID" value="MBO1108663.1"/>
    <property type="molecule type" value="Genomic_DNA"/>
</dbReference>
<proteinExistence type="predicted"/>
<feature type="domain" description="Succinylglutamate desuccinylase/Aspartoacylase catalytic" evidence="6">
    <location>
        <begin position="77"/>
        <end position="263"/>
    </location>
</feature>
<feature type="compositionally biased region" description="Low complexity" evidence="5">
    <location>
        <begin position="1"/>
        <end position="18"/>
    </location>
</feature>
<dbReference type="PANTHER" id="PTHR37326">
    <property type="entry name" value="BLL3975 PROTEIN"/>
    <property type="match status" value="1"/>
</dbReference>
<evidence type="ECO:0000256" key="5">
    <source>
        <dbReference type="SAM" id="MobiDB-lite"/>
    </source>
</evidence>
<evidence type="ECO:0000256" key="2">
    <source>
        <dbReference type="ARBA" id="ARBA00022723"/>
    </source>
</evidence>
<feature type="region of interest" description="Disordered" evidence="5">
    <location>
        <begin position="1"/>
        <end position="21"/>
    </location>
</feature>
<dbReference type="SUPFAM" id="SSF53187">
    <property type="entry name" value="Zn-dependent exopeptidases"/>
    <property type="match status" value="1"/>
</dbReference>
<dbReference type="InterPro" id="IPR055438">
    <property type="entry name" value="AstE_AspA_cat"/>
</dbReference>
<sequence length="354" mass="38361">MSVNTAAAALPTTDTPMTNAPMSTCFTEDRIDGKAVVSHLNSADLPTGRHLFYFRPQDMASGQGWYVPVSVIQGARPGKCLLITSGVHGDELNGVLCVQQLMRELDPAQISGTITLVSGMNVPGILAGSRDFIPSDPDASPVNLNRLFPGDTNHPTAAGRYLDVLWQHLLTPNADFTLDLHTQTRGAEYPLYVFADYRIDACVRMAHLMAPDCILDDPGDAGVLETEWNRRNVPCITVEVGTAKRYQPAMVSRTLQGIYNILRDQGMLEGNVIAPAAAPVEGKATTTLRAKRSGYALPQVILGQQVVAGQLLAIQWNAFGEEIERYHAPCAGYVLSINSDPLRESGSLLVRLLH</sequence>
<evidence type="ECO:0000313" key="7">
    <source>
        <dbReference type="EMBL" id="MBO1108663.1"/>
    </source>
</evidence>
<dbReference type="InterPro" id="IPR053138">
    <property type="entry name" value="N-alpha-Ac-DABA_deacetylase"/>
</dbReference>
<keyword evidence="2" id="KW-0479">Metal-binding</keyword>
<reference evidence="7" key="1">
    <citation type="submission" date="2021-03" db="EMBL/GenBank/DDBJ databases">
        <title>Plesiomonas shigelloides zfcc0051, isolated from zebrafish feces.</title>
        <authorList>
            <person name="Vanderhoek Z."/>
            <person name="Gaulke C."/>
        </authorList>
    </citation>
    <scope>NUCLEOTIDE SEQUENCE</scope>
    <source>
        <strain evidence="7">Zfcc0051</strain>
    </source>
</reference>
<dbReference type="Proteomes" id="UP000664658">
    <property type="component" value="Unassembled WGS sequence"/>
</dbReference>
<evidence type="ECO:0000256" key="3">
    <source>
        <dbReference type="ARBA" id="ARBA00022801"/>
    </source>
</evidence>
<accession>A0A8I1W782</accession>
<gene>
    <name evidence="7" type="ORF">J2R62_10585</name>
</gene>
<dbReference type="CDD" id="cd06251">
    <property type="entry name" value="M14_ASTE_ASPA-like"/>
    <property type="match status" value="1"/>
</dbReference>
<dbReference type="InterPro" id="IPR043795">
    <property type="entry name" value="N-alpha-Ac-DABA-like"/>
</dbReference>
<dbReference type="RefSeq" id="WP_207542162.1">
    <property type="nucleotide sequence ID" value="NZ_JAFNAA010000010.1"/>
</dbReference>
<dbReference type="Pfam" id="PF24827">
    <property type="entry name" value="AstE_AspA_cat"/>
    <property type="match status" value="1"/>
</dbReference>
<dbReference type="GO" id="GO:0016788">
    <property type="term" value="F:hydrolase activity, acting on ester bonds"/>
    <property type="evidence" value="ECO:0007669"/>
    <property type="project" value="InterPro"/>
</dbReference>
<dbReference type="PANTHER" id="PTHR37326:SF1">
    <property type="entry name" value="BLL3975 PROTEIN"/>
    <property type="match status" value="1"/>
</dbReference>
<keyword evidence="3" id="KW-0378">Hydrolase</keyword>
<evidence type="ECO:0000256" key="4">
    <source>
        <dbReference type="ARBA" id="ARBA00022833"/>
    </source>
</evidence>
<evidence type="ECO:0000259" key="6">
    <source>
        <dbReference type="Pfam" id="PF24827"/>
    </source>
</evidence>